<dbReference type="EMBL" id="MCFE01000873">
    <property type="protein sequence ID" value="ORX77463.1"/>
    <property type="molecule type" value="Genomic_DNA"/>
</dbReference>
<evidence type="ECO:0000313" key="13">
    <source>
        <dbReference type="Proteomes" id="UP000193498"/>
    </source>
</evidence>
<accession>A0A1Y1X3U8</accession>
<evidence type="ECO:0000256" key="4">
    <source>
        <dbReference type="ARBA" id="ARBA00022729"/>
    </source>
</evidence>
<dbReference type="GO" id="GO:0005770">
    <property type="term" value="C:late endosome"/>
    <property type="evidence" value="ECO:0007669"/>
    <property type="project" value="TreeGrafter"/>
</dbReference>
<feature type="domain" description="MRH" evidence="10">
    <location>
        <begin position="10"/>
        <end position="152"/>
    </location>
</feature>
<feature type="transmembrane region" description="Helical" evidence="9">
    <location>
        <begin position="160"/>
        <end position="184"/>
    </location>
</feature>
<comment type="caution">
    <text evidence="12">The sequence shown here is derived from an EMBL/GenBank/DDBJ whole genome shotgun (WGS) entry which is preliminary data.</text>
</comment>
<keyword evidence="3 9" id="KW-0812">Transmembrane</keyword>
<dbReference type="PANTHER" id="PTHR15071:SF0">
    <property type="entry name" value="MANNOSE 6-PHOSPHATE RECEPTOR-LIKE PROTEIN 1"/>
    <property type="match status" value="1"/>
</dbReference>
<evidence type="ECO:0000313" key="11">
    <source>
        <dbReference type="EMBL" id="ORX77463.1"/>
    </source>
</evidence>
<organism evidence="12 13">
    <name type="scientific">Basidiobolus meristosporus CBS 931.73</name>
    <dbReference type="NCBI Taxonomy" id="1314790"/>
    <lineage>
        <taxon>Eukaryota</taxon>
        <taxon>Fungi</taxon>
        <taxon>Fungi incertae sedis</taxon>
        <taxon>Zoopagomycota</taxon>
        <taxon>Entomophthoromycotina</taxon>
        <taxon>Basidiobolomycetes</taxon>
        <taxon>Basidiobolales</taxon>
        <taxon>Basidiobolaceae</taxon>
        <taxon>Basidiobolus</taxon>
    </lineage>
</organism>
<gene>
    <name evidence="12" type="ORF">K493DRAFT_320958</name>
    <name evidence="11" type="ORF">K493DRAFT_321375</name>
</gene>
<keyword evidence="8" id="KW-0325">Glycoprotein</keyword>
<dbReference type="InterPro" id="IPR044865">
    <property type="entry name" value="MRH_dom"/>
</dbReference>
<dbReference type="GO" id="GO:0007034">
    <property type="term" value="P:vacuolar transport"/>
    <property type="evidence" value="ECO:0007669"/>
    <property type="project" value="TreeGrafter"/>
</dbReference>
<comment type="subcellular location">
    <subcellularLocation>
        <location evidence="1">Endomembrane system</location>
    </subcellularLocation>
</comment>
<keyword evidence="12" id="KW-0675">Receptor</keyword>
<keyword evidence="6 9" id="KW-0472">Membrane</keyword>
<evidence type="ECO:0000256" key="7">
    <source>
        <dbReference type="ARBA" id="ARBA00023157"/>
    </source>
</evidence>
<dbReference type="STRING" id="1314790.A0A1Y1X3U8"/>
<dbReference type="OrthoDB" id="4504960at2759"/>
<proteinExistence type="predicted"/>
<keyword evidence="5 9" id="KW-1133">Transmembrane helix</keyword>
<dbReference type="InParanoid" id="A0A1Y1X3U8"/>
<dbReference type="SUPFAM" id="SSF50911">
    <property type="entry name" value="Mannose 6-phosphate receptor domain"/>
    <property type="match status" value="1"/>
</dbReference>
<dbReference type="InterPro" id="IPR028927">
    <property type="entry name" value="Man-6-P_rcpt"/>
</dbReference>
<dbReference type="Gene3D" id="2.70.130.10">
    <property type="entry name" value="Mannose-6-phosphate receptor binding domain"/>
    <property type="match status" value="1"/>
</dbReference>
<dbReference type="PANTHER" id="PTHR15071">
    <property type="entry name" value="MANNOSE-6-PHOSPHATE RECEPTOR FAMILY MEMBER"/>
    <property type="match status" value="1"/>
</dbReference>
<protein>
    <submittedName>
        <fullName evidence="12">Mannose 6-phosphate receptor domain-containing protein</fullName>
    </submittedName>
</protein>
<evidence type="ECO:0000256" key="5">
    <source>
        <dbReference type="ARBA" id="ARBA00022989"/>
    </source>
</evidence>
<dbReference type="SMART" id="SM01404">
    <property type="entry name" value="CIMR"/>
    <property type="match status" value="1"/>
</dbReference>
<evidence type="ECO:0000256" key="8">
    <source>
        <dbReference type="ARBA" id="ARBA00023180"/>
    </source>
</evidence>
<evidence type="ECO:0000256" key="9">
    <source>
        <dbReference type="SAM" id="Phobius"/>
    </source>
</evidence>
<keyword evidence="2" id="KW-0813">Transport</keyword>
<dbReference type="GO" id="GO:0010008">
    <property type="term" value="C:endosome membrane"/>
    <property type="evidence" value="ECO:0007669"/>
    <property type="project" value="UniProtKB-SubCell"/>
</dbReference>
<sequence>MTSVQAEEAPECTYYDPDTKNFYDLRPLIRESGEDWTMKPRSGGEAKLNVCHEILDSKTGLKFPQGVGSFYRADVKGYSIGKANTKPFVKEQNLMLKYVDGDECPGSQKTRTSMIFFECDNSVKGQGEPEFLAEHDNCVYMFRWKTPAACPVVQQSGKKLGGGAIFAIIMSVLAGVYLIGGIIYKRVVLGQRGLNQLPNAEYWRAIGNFVKNLFRMAFPSCCGNRSRQYNYGHLNTDEENVFIDEDDEE</sequence>
<name>A0A1Y1X3U8_9FUNG</name>
<evidence type="ECO:0000259" key="10">
    <source>
        <dbReference type="PROSITE" id="PS51914"/>
    </source>
</evidence>
<evidence type="ECO:0000256" key="1">
    <source>
        <dbReference type="ARBA" id="ARBA00004308"/>
    </source>
</evidence>
<evidence type="ECO:0000256" key="3">
    <source>
        <dbReference type="ARBA" id="ARBA00022692"/>
    </source>
</evidence>
<keyword evidence="13" id="KW-1185">Reference proteome</keyword>
<dbReference type="GO" id="GO:0000139">
    <property type="term" value="C:Golgi membrane"/>
    <property type="evidence" value="ECO:0007669"/>
    <property type="project" value="UniProtKB-SubCell"/>
</dbReference>
<dbReference type="AlphaFoldDB" id="A0A1Y1X3U8"/>
<evidence type="ECO:0000256" key="2">
    <source>
        <dbReference type="ARBA" id="ARBA00022448"/>
    </source>
</evidence>
<keyword evidence="4" id="KW-0732">Signal</keyword>
<dbReference type="Pfam" id="PF02157">
    <property type="entry name" value="Man-6-P_recep"/>
    <property type="match status" value="1"/>
</dbReference>
<dbReference type="Proteomes" id="UP000193498">
    <property type="component" value="Unassembled WGS sequence"/>
</dbReference>
<reference evidence="12 13" key="1">
    <citation type="submission" date="2016-07" db="EMBL/GenBank/DDBJ databases">
        <title>Pervasive Adenine N6-methylation of Active Genes in Fungi.</title>
        <authorList>
            <consortium name="DOE Joint Genome Institute"/>
            <person name="Mondo S.J."/>
            <person name="Dannebaum R.O."/>
            <person name="Kuo R.C."/>
            <person name="Labutti K."/>
            <person name="Haridas S."/>
            <person name="Kuo A."/>
            <person name="Salamov A."/>
            <person name="Ahrendt S.R."/>
            <person name="Lipzen A."/>
            <person name="Sullivan W."/>
            <person name="Andreopoulos W.B."/>
            <person name="Clum A."/>
            <person name="Lindquist E."/>
            <person name="Daum C."/>
            <person name="Ramamoorthy G.K."/>
            <person name="Gryganskyi A."/>
            <person name="Culley D."/>
            <person name="Magnuson J.K."/>
            <person name="James T.Y."/>
            <person name="O'Malley M.A."/>
            <person name="Stajich J.E."/>
            <person name="Spatafora J.W."/>
            <person name="Visel A."/>
            <person name="Grigoriev I.V."/>
        </authorList>
    </citation>
    <scope>NUCLEOTIDE SEQUENCE [LARGE SCALE GENOMIC DNA]</scope>
    <source>
        <strain evidence="12 13">CBS 931.73</strain>
    </source>
</reference>
<evidence type="ECO:0000313" key="12">
    <source>
        <dbReference type="EMBL" id="ORX80046.1"/>
    </source>
</evidence>
<keyword evidence="7" id="KW-1015">Disulfide bond</keyword>
<dbReference type="FunCoup" id="A0A1Y1X3U8">
    <property type="interactions" value="139"/>
</dbReference>
<dbReference type="PROSITE" id="PS51914">
    <property type="entry name" value="MRH"/>
    <property type="match status" value="1"/>
</dbReference>
<dbReference type="EMBL" id="MCFE01000758">
    <property type="protein sequence ID" value="ORX80046.1"/>
    <property type="molecule type" value="Genomic_DNA"/>
</dbReference>
<evidence type="ECO:0000256" key="6">
    <source>
        <dbReference type="ARBA" id="ARBA00023136"/>
    </source>
</evidence>
<dbReference type="InterPro" id="IPR009011">
    <property type="entry name" value="Man6P_isomerase_rcpt-bd_dom_sf"/>
</dbReference>